<keyword evidence="11" id="KW-0472">Membrane</keyword>
<dbReference type="GO" id="GO:0005743">
    <property type="term" value="C:mitochondrial inner membrane"/>
    <property type="evidence" value="ECO:0007669"/>
    <property type="project" value="UniProtKB-SubCell"/>
</dbReference>
<evidence type="ECO:0000256" key="12">
    <source>
        <dbReference type="ARBA" id="ARBA00023157"/>
    </source>
</evidence>
<dbReference type="AlphaFoldDB" id="A0A0L7K4U6"/>
<comment type="function">
    <text evidence="1">Accessory subunit of the mitochondrial membrane respiratory chain NADH dehydrogenase (Complex I), that is believed not to be involved in catalysis. Complex I functions in the transfer of electrons from NADH to the respiratory chain. The immediate electron acceptor for the enzyme is believed to be ubiquinone.</text>
</comment>
<evidence type="ECO:0000256" key="3">
    <source>
        <dbReference type="ARBA" id="ARBA00004637"/>
    </source>
</evidence>
<evidence type="ECO:0000313" key="14">
    <source>
        <dbReference type="EMBL" id="KOB73155.1"/>
    </source>
</evidence>
<protein>
    <recommendedName>
        <fullName evidence="5">NADH dehydrogenase [ubiquinone] 1 beta subcomplex subunit 7</fullName>
    </recommendedName>
</protein>
<accession>A0A0L7K4U6</accession>
<sequence>MGQFMGSFNARNVDLYMDDKPTFDHQTGFEFQRKEREMHAREADLISARIPPVHRDYCSHKLLEYHECRYKNMPLIYKCAHEKHGYLNCEHEEYVILVHLFNNEFINRKQLNM</sequence>
<evidence type="ECO:0000313" key="15">
    <source>
        <dbReference type="Proteomes" id="UP000037510"/>
    </source>
</evidence>
<keyword evidence="7" id="KW-0679">Respiratory chain</keyword>
<keyword evidence="8" id="KW-0999">Mitochondrion inner membrane</keyword>
<evidence type="ECO:0000256" key="11">
    <source>
        <dbReference type="ARBA" id="ARBA00023136"/>
    </source>
</evidence>
<organism evidence="13 15">
    <name type="scientific">Operophtera brumata</name>
    <name type="common">Winter moth</name>
    <name type="synonym">Phalaena brumata</name>
    <dbReference type="NCBI Taxonomy" id="104452"/>
    <lineage>
        <taxon>Eukaryota</taxon>
        <taxon>Metazoa</taxon>
        <taxon>Ecdysozoa</taxon>
        <taxon>Arthropoda</taxon>
        <taxon>Hexapoda</taxon>
        <taxon>Insecta</taxon>
        <taxon>Pterygota</taxon>
        <taxon>Neoptera</taxon>
        <taxon>Endopterygota</taxon>
        <taxon>Lepidoptera</taxon>
        <taxon>Glossata</taxon>
        <taxon>Ditrysia</taxon>
        <taxon>Geometroidea</taxon>
        <taxon>Geometridae</taxon>
        <taxon>Larentiinae</taxon>
        <taxon>Operophtera</taxon>
    </lineage>
</organism>
<name>A0A0L7K4U6_OPEBR</name>
<evidence type="ECO:0000313" key="13">
    <source>
        <dbReference type="EMBL" id="KOB58101.1"/>
    </source>
</evidence>
<comment type="similarity">
    <text evidence="4">Belongs to the complex I NDUFB7 subunit family.</text>
</comment>
<dbReference type="PANTHER" id="PTHR20900">
    <property type="entry name" value="NADH:UBIQUINONE OXIDOREDUCTASE B18-LIKE SUBUNIT"/>
    <property type="match status" value="1"/>
</dbReference>
<keyword evidence="9" id="KW-0249">Electron transport</keyword>
<dbReference type="EMBL" id="JTDY01010679">
    <property type="protein sequence ID" value="KOB58101.1"/>
    <property type="molecule type" value="Genomic_DNA"/>
</dbReference>
<gene>
    <name evidence="14" type="ORF">OBRU01_11152</name>
    <name evidence="13" type="ORF">OBRU01_25798</name>
</gene>
<reference evidence="13 15" key="1">
    <citation type="journal article" date="2015" name="Genome Biol. Evol.">
        <title>The genome of winter moth (Operophtera brumata) provides a genomic perspective on sexual dimorphism and phenology.</title>
        <authorList>
            <person name="Derks M.F."/>
            <person name="Smit S."/>
            <person name="Salis L."/>
            <person name="Schijlen E."/>
            <person name="Bossers A."/>
            <person name="Mateman C."/>
            <person name="Pijl A.S."/>
            <person name="de Ridder D."/>
            <person name="Groenen M.A."/>
            <person name="Visser M.E."/>
            <person name="Megens H.J."/>
        </authorList>
    </citation>
    <scope>NUCLEOTIDE SEQUENCE [LARGE SCALE GENOMIC DNA]</scope>
    <source>
        <strain evidence="13">WM2013NL</strain>
        <tissue evidence="13">Head and thorax</tissue>
    </source>
</reference>
<proteinExistence type="inferred from homology"/>
<feature type="non-terminal residue" evidence="13">
    <location>
        <position position="113"/>
    </location>
</feature>
<evidence type="ECO:0000256" key="1">
    <source>
        <dbReference type="ARBA" id="ARBA00003195"/>
    </source>
</evidence>
<evidence type="ECO:0000256" key="9">
    <source>
        <dbReference type="ARBA" id="ARBA00022982"/>
    </source>
</evidence>
<evidence type="ECO:0000256" key="10">
    <source>
        <dbReference type="ARBA" id="ARBA00023128"/>
    </source>
</evidence>
<evidence type="ECO:0000256" key="8">
    <source>
        <dbReference type="ARBA" id="ARBA00022792"/>
    </source>
</evidence>
<evidence type="ECO:0000256" key="4">
    <source>
        <dbReference type="ARBA" id="ARBA00008006"/>
    </source>
</evidence>
<keyword evidence="10" id="KW-0496">Mitochondrion</keyword>
<keyword evidence="6" id="KW-0813">Transport</keyword>
<evidence type="ECO:0000256" key="6">
    <source>
        <dbReference type="ARBA" id="ARBA00022448"/>
    </source>
</evidence>
<comment type="subcellular location">
    <subcellularLocation>
        <location evidence="3">Mitochondrion inner membrane</location>
        <topology evidence="3">Peripheral membrane protein</topology>
    </subcellularLocation>
    <subcellularLocation>
        <location evidence="2">Mitochondrion intermembrane space</location>
    </subcellularLocation>
</comment>
<dbReference type="Proteomes" id="UP000037510">
    <property type="component" value="Unassembled WGS sequence"/>
</dbReference>
<evidence type="ECO:0000256" key="5">
    <source>
        <dbReference type="ARBA" id="ARBA00018677"/>
    </source>
</evidence>
<comment type="caution">
    <text evidence="13">The sequence shown here is derived from an EMBL/GenBank/DDBJ whole genome shotgun (WGS) entry which is preliminary data.</text>
</comment>
<dbReference type="Pfam" id="PF05676">
    <property type="entry name" value="NDUF_B7"/>
    <property type="match status" value="1"/>
</dbReference>
<dbReference type="STRING" id="104452.A0A0L7K4U6"/>
<dbReference type="PANTHER" id="PTHR20900:SF0">
    <property type="entry name" value="NADH DEHYDROGENASE [UBIQUINONE] 1 BETA SUBCOMPLEX SUBUNIT 7"/>
    <property type="match status" value="1"/>
</dbReference>
<dbReference type="EMBL" id="JTDY01001687">
    <property type="protein sequence ID" value="KOB73155.1"/>
    <property type="molecule type" value="Genomic_DNA"/>
</dbReference>
<dbReference type="InterPro" id="IPR008698">
    <property type="entry name" value="NDUB7"/>
</dbReference>
<evidence type="ECO:0000256" key="7">
    <source>
        <dbReference type="ARBA" id="ARBA00022660"/>
    </source>
</evidence>
<keyword evidence="15" id="KW-1185">Reference proteome</keyword>
<dbReference type="GO" id="GO:0005758">
    <property type="term" value="C:mitochondrial intermembrane space"/>
    <property type="evidence" value="ECO:0007669"/>
    <property type="project" value="UniProtKB-SubCell"/>
</dbReference>
<keyword evidence="12" id="KW-1015">Disulfide bond</keyword>
<evidence type="ECO:0000256" key="2">
    <source>
        <dbReference type="ARBA" id="ARBA00004569"/>
    </source>
</evidence>